<accession>X0S8V7</accession>
<sequence>MDSKWTDAGKVLNLKVDILALGLNNVSSGAPSSPQEGEPWYDSTNHFIRWYDGSGWNAICVYIGTSAPGTPVEGLAWYDTTNNVLKSYDGAAWHTKVTLDDIQVLTNKTLTSPKINEDVVLTSTSTEIDAAVAATGVFTAESVIDGKLITENFATPPIGRLGFGSTGLNMYSPSAPIQTEIFQVYSNMKKTGSQTSSAANKLIDSGGGFSGLVAIGDYAINITDNTDTTVTAIDSDTQLSLADDIFDGTEVYEIFSSVTGDITIGSAGAMLNYDYSEGTLTFNGILEAGIVDQAALKTDTEEETADVAPGEELLTFSSVGEYGFYPQVKFEADTPTAAAQIYSDTGDGPESYVTTIAVSHQHGSLSRNCYAQIRYVTASGEICWVFILQDKITGKYTRMHKCPDHPAIGCHDVEAVHHPFYKAYNPKKHNMFVIPLTKAERAEVEDMREWKNELPGLTFLETVKKYYDIDENPKG</sequence>
<dbReference type="AlphaFoldDB" id="X0S8V7"/>
<name>X0S8V7_9ZZZZ</name>
<organism evidence="1">
    <name type="scientific">marine sediment metagenome</name>
    <dbReference type="NCBI Taxonomy" id="412755"/>
    <lineage>
        <taxon>unclassified sequences</taxon>
        <taxon>metagenomes</taxon>
        <taxon>ecological metagenomes</taxon>
    </lineage>
</organism>
<protein>
    <submittedName>
        <fullName evidence="1">Uncharacterized protein</fullName>
    </submittedName>
</protein>
<reference evidence="1" key="1">
    <citation type="journal article" date="2014" name="Front. Microbiol.">
        <title>High frequency of phylogenetically diverse reductive dehalogenase-homologous genes in deep subseafloor sedimentary metagenomes.</title>
        <authorList>
            <person name="Kawai M."/>
            <person name="Futagami T."/>
            <person name="Toyoda A."/>
            <person name="Takaki Y."/>
            <person name="Nishi S."/>
            <person name="Hori S."/>
            <person name="Arai W."/>
            <person name="Tsubouchi T."/>
            <person name="Morono Y."/>
            <person name="Uchiyama I."/>
            <person name="Ito T."/>
            <person name="Fujiyama A."/>
            <person name="Inagaki F."/>
            <person name="Takami H."/>
        </authorList>
    </citation>
    <scope>NUCLEOTIDE SEQUENCE</scope>
    <source>
        <strain evidence="1">Expedition CK06-06</strain>
    </source>
</reference>
<proteinExistence type="predicted"/>
<evidence type="ECO:0000313" key="1">
    <source>
        <dbReference type="EMBL" id="GAF77453.1"/>
    </source>
</evidence>
<comment type="caution">
    <text evidence="1">The sequence shown here is derived from an EMBL/GenBank/DDBJ whole genome shotgun (WGS) entry which is preliminary data.</text>
</comment>
<gene>
    <name evidence="1" type="ORF">S01H1_05956</name>
</gene>
<dbReference type="EMBL" id="BARS01003093">
    <property type="protein sequence ID" value="GAF77453.1"/>
    <property type="molecule type" value="Genomic_DNA"/>
</dbReference>
<feature type="non-terminal residue" evidence="1">
    <location>
        <position position="475"/>
    </location>
</feature>